<dbReference type="GO" id="GO:0046872">
    <property type="term" value="F:metal ion binding"/>
    <property type="evidence" value="ECO:0007669"/>
    <property type="project" value="UniProtKB-KW"/>
</dbReference>
<gene>
    <name evidence="9" type="ORF">M8C21_003707</name>
</gene>
<dbReference type="PANTHER" id="PTHR48408:SF1">
    <property type="entry name" value="XYLOSE ISOMERASE"/>
    <property type="match status" value="1"/>
</dbReference>
<keyword evidence="6" id="KW-0119">Carbohydrate metabolism</keyword>
<dbReference type="AlphaFoldDB" id="A0AAD5GYJ5"/>
<evidence type="ECO:0000256" key="4">
    <source>
        <dbReference type="ARBA" id="ARBA00022723"/>
    </source>
</evidence>
<comment type="catalytic activity">
    <reaction evidence="7">
        <text>alpha-D-xylose = alpha-D-xylulofuranose</text>
        <dbReference type="Rhea" id="RHEA:22816"/>
        <dbReference type="ChEBI" id="CHEBI:28518"/>
        <dbReference type="ChEBI" id="CHEBI:188998"/>
        <dbReference type="EC" id="5.3.1.5"/>
    </reaction>
</comment>
<feature type="transmembrane region" description="Helical" evidence="8">
    <location>
        <begin position="78"/>
        <end position="99"/>
    </location>
</feature>
<keyword evidence="8" id="KW-1133">Transmembrane helix</keyword>
<evidence type="ECO:0000256" key="3">
    <source>
        <dbReference type="ARBA" id="ARBA00022629"/>
    </source>
</evidence>
<accession>A0AAD5GYJ5</accession>
<dbReference type="GO" id="GO:0009045">
    <property type="term" value="F:xylose isomerase activity"/>
    <property type="evidence" value="ECO:0007669"/>
    <property type="project" value="UniProtKB-EC"/>
</dbReference>
<evidence type="ECO:0000256" key="6">
    <source>
        <dbReference type="ARBA" id="ARBA00023277"/>
    </source>
</evidence>
<keyword evidence="3" id="KW-0859">Xylose metabolism</keyword>
<dbReference type="SUPFAM" id="SSF51658">
    <property type="entry name" value="Xylose isomerase-like"/>
    <property type="match status" value="1"/>
</dbReference>
<evidence type="ECO:0000256" key="8">
    <source>
        <dbReference type="SAM" id="Phobius"/>
    </source>
</evidence>
<keyword evidence="4" id="KW-0479">Metal-binding</keyword>
<keyword evidence="10" id="KW-1185">Reference proteome</keyword>
<feature type="non-terminal residue" evidence="9">
    <location>
        <position position="1"/>
    </location>
</feature>
<dbReference type="PANTHER" id="PTHR48408">
    <property type="match status" value="1"/>
</dbReference>
<dbReference type="EC" id="5.3.1.5" evidence="2"/>
<dbReference type="Gene3D" id="3.20.20.150">
    <property type="entry name" value="Divalent-metal-dependent TIM barrel enzymes"/>
    <property type="match status" value="1"/>
</dbReference>
<comment type="similarity">
    <text evidence="1">Belongs to the xylose isomerase family.</text>
</comment>
<evidence type="ECO:0000256" key="5">
    <source>
        <dbReference type="ARBA" id="ARBA00023235"/>
    </source>
</evidence>
<dbReference type="EMBL" id="JAMZMK010000089">
    <property type="protein sequence ID" value="KAI7757659.1"/>
    <property type="molecule type" value="Genomic_DNA"/>
</dbReference>
<keyword evidence="5" id="KW-0413">Isomerase</keyword>
<evidence type="ECO:0000256" key="2">
    <source>
        <dbReference type="ARBA" id="ARBA00011958"/>
    </source>
</evidence>
<keyword evidence="8" id="KW-0472">Membrane</keyword>
<dbReference type="Proteomes" id="UP001206925">
    <property type="component" value="Unassembled WGS sequence"/>
</dbReference>
<comment type="caution">
    <text evidence="9">The sequence shown here is derived from an EMBL/GenBank/DDBJ whole genome shotgun (WGS) entry which is preliminary data.</text>
</comment>
<organism evidence="9 10">
    <name type="scientific">Ambrosia artemisiifolia</name>
    <name type="common">Common ragweed</name>
    <dbReference type="NCBI Taxonomy" id="4212"/>
    <lineage>
        <taxon>Eukaryota</taxon>
        <taxon>Viridiplantae</taxon>
        <taxon>Streptophyta</taxon>
        <taxon>Embryophyta</taxon>
        <taxon>Tracheophyta</taxon>
        <taxon>Spermatophyta</taxon>
        <taxon>Magnoliopsida</taxon>
        <taxon>eudicotyledons</taxon>
        <taxon>Gunneridae</taxon>
        <taxon>Pentapetalae</taxon>
        <taxon>asterids</taxon>
        <taxon>campanulids</taxon>
        <taxon>Asterales</taxon>
        <taxon>Asteraceae</taxon>
        <taxon>Asteroideae</taxon>
        <taxon>Heliantheae alliance</taxon>
        <taxon>Heliantheae</taxon>
        <taxon>Ambrosia</taxon>
    </lineage>
</organism>
<name>A0AAD5GYJ5_AMBAR</name>
<evidence type="ECO:0000313" key="9">
    <source>
        <dbReference type="EMBL" id="KAI7757659.1"/>
    </source>
</evidence>
<dbReference type="InterPro" id="IPR036237">
    <property type="entry name" value="Xyl_isomerase-like_sf"/>
</dbReference>
<reference evidence="9" key="1">
    <citation type="submission" date="2022-06" db="EMBL/GenBank/DDBJ databases">
        <title>Uncovering the hologenomic basis of an extraordinary plant invasion.</title>
        <authorList>
            <person name="Bieker V.C."/>
            <person name="Martin M.D."/>
            <person name="Gilbert T."/>
            <person name="Hodgins K."/>
            <person name="Battlay P."/>
            <person name="Petersen B."/>
            <person name="Wilson J."/>
        </authorList>
    </citation>
    <scope>NUCLEOTIDE SEQUENCE</scope>
    <source>
        <strain evidence="9">AA19_3_7</strain>
        <tissue evidence="9">Leaf</tissue>
    </source>
</reference>
<protein>
    <recommendedName>
        <fullName evidence="2">xylose isomerase</fullName>
        <ecNumber evidence="2">5.3.1.5</ecNumber>
    </recommendedName>
</protein>
<dbReference type="GO" id="GO:0042732">
    <property type="term" value="P:D-xylose metabolic process"/>
    <property type="evidence" value="ECO:0007669"/>
    <property type="project" value="UniProtKB-KW"/>
</dbReference>
<proteinExistence type="inferred from homology"/>
<evidence type="ECO:0000256" key="7">
    <source>
        <dbReference type="ARBA" id="ARBA00033659"/>
    </source>
</evidence>
<evidence type="ECO:0000256" key="1">
    <source>
        <dbReference type="ARBA" id="ARBA00005765"/>
    </source>
</evidence>
<keyword evidence="8" id="KW-0812">Transmembrane</keyword>
<evidence type="ECO:0000313" key="10">
    <source>
        <dbReference type="Proteomes" id="UP001206925"/>
    </source>
</evidence>
<dbReference type="InterPro" id="IPR001998">
    <property type="entry name" value="Xylose_isomerase"/>
</dbReference>
<sequence length="189" mass="21115">LRFLKPPLRRRLHRIAVGELETVTNVAAATVSGSPPIMMPLSLPPPLPSSVTRVGWWAVRLKLCLELDLNETMMRMKVVTLMLCAIVLLLNVFVVRKILGPTSKNPLAYKWYNANEEILGKNLESKRFGGTGGDPFSMRWEDATNPSPMAKQRARICANAETLEETNANLDEIVAFVKELQLLTPYQAT</sequence>